<dbReference type="Gene3D" id="3.30.470.20">
    <property type="entry name" value="ATP-grasp fold, B domain"/>
    <property type="match status" value="1"/>
</dbReference>
<reference evidence="17 18" key="2">
    <citation type="journal article" date="2014" name="Curr. Biol.">
        <title>Symbiont-Supplemented Maternal Investment Underpinning Host's Ecological Adaptation.</title>
        <authorList>
            <person name="Kaiwa N."/>
            <person name="Hosokawa T."/>
            <person name="Nikoh N."/>
            <person name="Tanahashi M."/>
            <person name="Moriyama M."/>
            <person name="Meng X.Y."/>
            <person name="Maeda T."/>
            <person name="Yamaguchi K."/>
            <person name="Shigenobu S."/>
            <person name="Ito M."/>
            <person name="Fukatsu T."/>
        </authorList>
    </citation>
    <scope>NUCLEOTIDE SEQUENCE [LARGE SCALE GENOMIC DNA]</scope>
    <source>
        <strain evidence="17 18">UwTKB</strain>
    </source>
</reference>
<dbReference type="PROSITE" id="PS00184">
    <property type="entry name" value="GARS"/>
    <property type="match status" value="1"/>
</dbReference>
<evidence type="ECO:0000256" key="11">
    <source>
        <dbReference type="ARBA" id="ARBA00038345"/>
    </source>
</evidence>
<name>A0A090BWH2_9ENTR</name>
<dbReference type="NCBIfam" id="TIGR00877">
    <property type="entry name" value="purD"/>
    <property type="match status" value="1"/>
</dbReference>
<evidence type="ECO:0000256" key="15">
    <source>
        <dbReference type="PROSITE-ProRule" id="PRU00409"/>
    </source>
</evidence>
<dbReference type="InterPro" id="IPR000115">
    <property type="entry name" value="PRibGlycinamide_synth"/>
</dbReference>
<dbReference type="InterPro" id="IPR020562">
    <property type="entry name" value="PRibGlycinamide_synth_N"/>
</dbReference>
<comment type="similarity">
    <text evidence="11 14">Belongs to the GARS family.</text>
</comment>
<keyword evidence="9 15" id="KW-0067">ATP-binding</keyword>
<dbReference type="HOGENOM" id="CLU_027420_3_1_6"/>
<evidence type="ECO:0000313" key="18">
    <source>
        <dbReference type="Proteomes" id="UP000031627"/>
    </source>
</evidence>
<dbReference type="Gene3D" id="3.40.50.20">
    <property type="match status" value="1"/>
</dbReference>
<dbReference type="SMART" id="SM01210">
    <property type="entry name" value="GARS_C"/>
    <property type="match status" value="1"/>
</dbReference>
<dbReference type="STRING" id="1410383.TGUWTKB_3690"/>
<keyword evidence="7 15" id="KW-0547">Nucleotide-binding</keyword>
<keyword evidence="10" id="KW-0464">Manganese</keyword>
<evidence type="ECO:0000256" key="2">
    <source>
        <dbReference type="ARBA" id="ARBA00001946"/>
    </source>
</evidence>
<evidence type="ECO:0000256" key="7">
    <source>
        <dbReference type="ARBA" id="ARBA00022741"/>
    </source>
</evidence>
<keyword evidence="6" id="KW-0479">Metal-binding</keyword>
<dbReference type="EMBL" id="AP014521">
    <property type="protein sequence ID" value="BAP58601.1"/>
    <property type="molecule type" value="Genomic_DNA"/>
</dbReference>
<evidence type="ECO:0000256" key="6">
    <source>
        <dbReference type="ARBA" id="ARBA00022723"/>
    </source>
</evidence>
<evidence type="ECO:0000256" key="4">
    <source>
        <dbReference type="ARBA" id="ARBA00013255"/>
    </source>
</evidence>
<dbReference type="Proteomes" id="UP000031627">
    <property type="component" value="Chromosome"/>
</dbReference>
<dbReference type="OrthoDB" id="9807240at2"/>
<sequence>MKILIIGNGGREHALAWKIQQSYLAKKVFIAPGNGGTQLEKKIFNIDIPVTNINALVMFAKREKIHLTIVGSEIPLNMGIVDAFVKHGLKIFGPTKKAAQLESSKLFGKKFLLKYKIPTARYKFFDEPKSAINFVEKIRCPIVIKVDGLAAGKGVMIVHSIHEAKNTIEKIMVHKIFGNAGKIILIEEFILGEEVSFIGIIDGKVFLPVAMSQDHKRIGENDSGANTGGMGAYSPVPFVTKKIYKNIIKNILTPTLKGLRKEKIFYTGFLYIGLMINKFGYSKVVEFNCRLGDPETQVILIRLRSDLLKILIEAINHNLYQKFLVWNYKVAICTIIASRDYPNKVHVGEIIQGYPQKTPNDIKIFHSSTMINKKNLLVTTGGRVLCVTALGKNIIIAKKNVDIFLKKIYWENSFFRRDIGFRIIKN</sequence>
<dbReference type="RefSeq" id="WP_041063014.1">
    <property type="nucleotide sequence ID" value="NZ_AP014521.1"/>
</dbReference>
<dbReference type="Gene3D" id="3.90.600.10">
    <property type="entry name" value="Phosphoribosylglycinamide synthetase, C-terminal domain"/>
    <property type="match status" value="1"/>
</dbReference>
<dbReference type="GO" id="GO:0004637">
    <property type="term" value="F:phosphoribosylamine-glycine ligase activity"/>
    <property type="evidence" value="ECO:0007669"/>
    <property type="project" value="UniProtKB-UniRule"/>
</dbReference>
<evidence type="ECO:0000256" key="3">
    <source>
        <dbReference type="ARBA" id="ARBA00005174"/>
    </source>
</evidence>
<protein>
    <recommendedName>
        <fullName evidence="4 14">Phosphoribosylamine--glycine ligase</fullName>
        <ecNumber evidence="4 14">6.3.4.13</ecNumber>
    </recommendedName>
    <alternativeName>
        <fullName evidence="14">GARS</fullName>
    </alternativeName>
    <alternativeName>
        <fullName evidence="12 14">Glycinamide ribonucleotide synthetase</fullName>
    </alternativeName>
    <alternativeName>
        <fullName evidence="13 14">Phosphoribosylglycinamide synthetase</fullName>
    </alternativeName>
</protein>
<dbReference type="Gene3D" id="3.30.1490.20">
    <property type="entry name" value="ATP-grasp fold, A domain"/>
    <property type="match status" value="1"/>
</dbReference>
<dbReference type="GO" id="GO:0046872">
    <property type="term" value="F:metal ion binding"/>
    <property type="evidence" value="ECO:0007669"/>
    <property type="project" value="UniProtKB-KW"/>
</dbReference>
<dbReference type="FunFam" id="3.40.50.20:FF:000006">
    <property type="entry name" value="Phosphoribosylamine--glycine ligase, chloroplastic"/>
    <property type="match status" value="1"/>
</dbReference>
<reference evidence="18" key="1">
    <citation type="submission" date="2013-11" db="EMBL/GenBank/DDBJ databases">
        <title>Symbiont-containing voluminous jelly as an extraordinary maternal gift for overwintering insect nymphs.</title>
        <authorList>
            <person name="Kaiwa N."/>
            <person name="Hosokawa T."/>
            <person name="Nikoh N."/>
            <person name="Meng X.Y."/>
            <person name="Tanahashi M."/>
            <person name="Moriyama M."/>
            <person name="Maeda T."/>
            <person name="Yamaguchi K."/>
            <person name="Shigenobu S."/>
            <person name="Ito M."/>
            <person name="Fukatsu T."/>
        </authorList>
    </citation>
    <scope>NUCLEOTIDE SEQUENCE [LARGE SCALE GENOMIC DNA]</scope>
    <source>
        <strain evidence="18">UwTKB</strain>
    </source>
</reference>
<dbReference type="InterPro" id="IPR020560">
    <property type="entry name" value="PRibGlycinamide_synth_C-dom"/>
</dbReference>
<evidence type="ECO:0000256" key="10">
    <source>
        <dbReference type="ARBA" id="ARBA00023211"/>
    </source>
</evidence>
<dbReference type="AlphaFoldDB" id="A0A090BWH2"/>
<evidence type="ECO:0000256" key="5">
    <source>
        <dbReference type="ARBA" id="ARBA00022598"/>
    </source>
</evidence>
<evidence type="ECO:0000256" key="1">
    <source>
        <dbReference type="ARBA" id="ARBA00001936"/>
    </source>
</evidence>
<evidence type="ECO:0000256" key="9">
    <source>
        <dbReference type="ARBA" id="ARBA00022840"/>
    </source>
</evidence>
<dbReference type="SUPFAM" id="SSF56059">
    <property type="entry name" value="Glutathione synthetase ATP-binding domain-like"/>
    <property type="match status" value="1"/>
</dbReference>
<dbReference type="PANTHER" id="PTHR43472">
    <property type="entry name" value="PHOSPHORIBOSYLAMINE--GLYCINE LIGASE"/>
    <property type="match status" value="1"/>
</dbReference>
<dbReference type="GO" id="GO:0005524">
    <property type="term" value="F:ATP binding"/>
    <property type="evidence" value="ECO:0007669"/>
    <property type="project" value="UniProtKB-UniRule"/>
</dbReference>
<dbReference type="KEGG" id="sbw:TGUWTKB_3690"/>
<evidence type="ECO:0000256" key="13">
    <source>
        <dbReference type="ARBA" id="ARBA00042864"/>
    </source>
</evidence>
<dbReference type="PROSITE" id="PS50975">
    <property type="entry name" value="ATP_GRASP"/>
    <property type="match status" value="1"/>
</dbReference>
<keyword evidence="18" id="KW-1185">Reference proteome</keyword>
<dbReference type="SUPFAM" id="SSF51246">
    <property type="entry name" value="Rudiment single hybrid motif"/>
    <property type="match status" value="1"/>
</dbReference>
<dbReference type="SUPFAM" id="SSF52440">
    <property type="entry name" value="PreATP-grasp domain"/>
    <property type="match status" value="1"/>
</dbReference>
<dbReference type="GO" id="GO:0006189">
    <property type="term" value="P:'de novo' IMP biosynthetic process"/>
    <property type="evidence" value="ECO:0007669"/>
    <property type="project" value="UniProtKB-UniRule"/>
</dbReference>
<dbReference type="UniPathway" id="UPA00074">
    <property type="reaction ID" value="UER00125"/>
</dbReference>
<dbReference type="HAMAP" id="MF_00138">
    <property type="entry name" value="GARS"/>
    <property type="match status" value="1"/>
</dbReference>
<comment type="catalytic activity">
    <reaction evidence="14">
        <text>5-phospho-beta-D-ribosylamine + glycine + ATP = N(1)-(5-phospho-beta-D-ribosyl)glycinamide + ADP + phosphate + H(+)</text>
        <dbReference type="Rhea" id="RHEA:17453"/>
        <dbReference type="ChEBI" id="CHEBI:15378"/>
        <dbReference type="ChEBI" id="CHEBI:30616"/>
        <dbReference type="ChEBI" id="CHEBI:43474"/>
        <dbReference type="ChEBI" id="CHEBI:57305"/>
        <dbReference type="ChEBI" id="CHEBI:58681"/>
        <dbReference type="ChEBI" id="CHEBI:143788"/>
        <dbReference type="ChEBI" id="CHEBI:456216"/>
        <dbReference type="EC" id="6.3.4.13"/>
    </reaction>
</comment>
<organism evidence="17 18">
    <name type="scientific">Candidatus Tachikawaea gelatinosa</name>
    <dbReference type="NCBI Taxonomy" id="1410383"/>
    <lineage>
        <taxon>Bacteria</taxon>
        <taxon>Pseudomonadati</taxon>
        <taxon>Pseudomonadota</taxon>
        <taxon>Gammaproteobacteria</taxon>
        <taxon>Enterobacterales</taxon>
        <taxon>Enterobacteriaceae</taxon>
        <taxon>Candidatus Tachikawaea</taxon>
    </lineage>
</organism>
<dbReference type="InterPro" id="IPR020561">
    <property type="entry name" value="PRibGlycinamid_synth_ATP-grasp"/>
</dbReference>
<comment type="cofactor">
    <cofactor evidence="2">
        <name>Mg(2+)</name>
        <dbReference type="ChEBI" id="CHEBI:18420"/>
    </cofactor>
</comment>
<dbReference type="Pfam" id="PF02844">
    <property type="entry name" value="GARS_N"/>
    <property type="match status" value="1"/>
</dbReference>
<dbReference type="InterPro" id="IPR011054">
    <property type="entry name" value="Rudment_hybrid_motif"/>
</dbReference>
<dbReference type="PANTHER" id="PTHR43472:SF1">
    <property type="entry name" value="PHOSPHORIBOSYLAMINE--GLYCINE LIGASE, CHLOROPLASTIC"/>
    <property type="match status" value="1"/>
</dbReference>
<dbReference type="InterPro" id="IPR020559">
    <property type="entry name" value="PRibGlycinamide_synth_CS"/>
</dbReference>
<evidence type="ECO:0000256" key="8">
    <source>
        <dbReference type="ARBA" id="ARBA00022755"/>
    </source>
</evidence>
<dbReference type="InterPro" id="IPR013815">
    <property type="entry name" value="ATP_grasp_subdomain_1"/>
</dbReference>
<evidence type="ECO:0000256" key="14">
    <source>
        <dbReference type="HAMAP-Rule" id="MF_00138"/>
    </source>
</evidence>
<dbReference type="SMART" id="SM01209">
    <property type="entry name" value="GARS_A"/>
    <property type="match status" value="1"/>
</dbReference>
<evidence type="ECO:0000256" key="12">
    <source>
        <dbReference type="ARBA" id="ARBA00042242"/>
    </source>
</evidence>
<feature type="domain" description="ATP-grasp" evidence="16">
    <location>
        <begin position="109"/>
        <end position="316"/>
    </location>
</feature>
<dbReference type="Pfam" id="PF02843">
    <property type="entry name" value="GARS_C"/>
    <property type="match status" value="1"/>
</dbReference>
<comment type="pathway">
    <text evidence="3 14">Purine metabolism; IMP biosynthesis via de novo pathway; N(1)-(5-phospho-D-ribosyl)glycinamide from 5-phospho-alpha-D-ribose 1-diphosphate: step 2/2.</text>
</comment>
<dbReference type="EC" id="6.3.4.13" evidence="4 14"/>
<dbReference type="InterPro" id="IPR011761">
    <property type="entry name" value="ATP-grasp"/>
</dbReference>
<evidence type="ECO:0000313" key="17">
    <source>
        <dbReference type="EMBL" id="BAP58601.1"/>
    </source>
</evidence>
<dbReference type="InterPro" id="IPR037123">
    <property type="entry name" value="PRibGlycinamide_synth_C_sf"/>
</dbReference>
<keyword evidence="5 14" id="KW-0436">Ligase</keyword>
<keyword evidence="8 14" id="KW-0658">Purine biosynthesis</keyword>
<accession>A0A090BWH2</accession>
<dbReference type="Pfam" id="PF01071">
    <property type="entry name" value="GARS_A"/>
    <property type="match status" value="1"/>
</dbReference>
<proteinExistence type="inferred from homology"/>
<dbReference type="InterPro" id="IPR016185">
    <property type="entry name" value="PreATP-grasp_dom_sf"/>
</dbReference>
<dbReference type="GO" id="GO:0009113">
    <property type="term" value="P:purine nucleobase biosynthetic process"/>
    <property type="evidence" value="ECO:0007669"/>
    <property type="project" value="InterPro"/>
</dbReference>
<comment type="cofactor">
    <cofactor evidence="1">
        <name>Mn(2+)</name>
        <dbReference type="ChEBI" id="CHEBI:29035"/>
    </cofactor>
</comment>
<gene>
    <name evidence="14 17" type="primary">purD</name>
    <name evidence="17" type="ORF">TGUWTKB_3690</name>
</gene>
<evidence type="ECO:0000259" key="16">
    <source>
        <dbReference type="PROSITE" id="PS50975"/>
    </source>
</evidence>